<dbReference type="GO" id="GO:0030866">
    <property type="term" value="P:cortical actin cytoskeleton organization"/>
    <property type="evidence" value="ECO:0007669"/>
    <property type="project" value="TreeGrafter"/>
</dbReference>
<feature type="compositionally biased region" description="Pro residues" evidence="2">
    <location>
        <begin position="814"/>
        <end position="825"/>
    </location>
</feature>
<evidence type="ECO:0000259" key="3">
    <source>
        <dbReference type="PROSITE" id="PS51232"/>
    </source>
</evidence>
<keyword evidence="6" id="KW-1185">Reference proteome</keyword>
<feature type="region of interest" description="Disordered" evidence="2">
    <location>
        <begin position="327"/>
        <end position="416"/>
    </location>
</feature>
<dbReference type="EMBL" id="KK853297">
    <property type="protein sequence ID" value="KDR08793.1"/>
    <property type="molecule type" value="Genomic_DNA"/>
</dbReference>
<evidence type="ECO:0000313" key="6">
    <source>
        <dbReference type="Proteomes" id="UP000027135"/>
    </source>
</evidence>
<dbReference type="OMA" id="GHYSDGH"/>
<protein>
    <recommendedName>
        <fullName evidence="7">FH1/FH2 domain-containing protein 3</fullName>
    </recommendedName>
</protein>
<dbReference type="SMART" id="SM00498">
    <property type="entry name" value="FH2"/>
    <property type="match status" value="1"/>
</dbReference>
<dbReference type="PANTHER" id="PTHR45920:SF4">
    <property type="entry name" value="FORMIN HOMOLOGY 2 DOMAIN CONTAINING, ISOFORM I"/>
    <property type="match status" value="1"/>
</dbReference>
<dbReference type="InterPro" id="IPR042201">
    <property type="entry name" value="FH2_Formin_sf"/>
</dbReference>
<dbReference type="Pfam" id="PF24959">
    <property type="entry name" value="FH3_FHOD1-3"/>
    <property type="match status" value="1"/>
</dbReference>
<feature type="compositionally biased region" description="Basic and acidic residues" evidence="2">
    <location>
        <begin position="327"/>
        <end position="342"/>
    </location>
</feature>
<dbReference type="InterPro" id="IPR056771">
    <property type="entry name" value="FH3_FHOD1-3-like"/>
</dbReference>
<dbReference type="InParanoid" id="A0A067QLC1"/>
<feature type="domain" description="GBD/FH3" evidence="3">
    <location>
        <begin position="49"/>
        <end position="410"/>
    </location>
</feature>
<dbReference type="SUPFAM" id="SSF48371">
    <property type="entry name" value="ARM repeat"/>
    <property type="match status" value="1"/>
</dbReference>
<organism evidence="5 6">
    <name type="scientific">Zootermopsis nevadensis</name>
    <name type="common">Dampwood termite</name>
    <dbReference type="NCBI Taxonomy" id="136037"/>
    <lineage>
        <taxon>Eukaryota</taxon>
        <taxon>Metazoa</taxon>
        <taxon>Ecdysozoa</taxon>
        <taxon>Arthropoda</taxon>
        <taxon>Hexapoda</taxon>
        <taxon>Insecta</taxon>
        <taxon>Pterygota</taxon>
        <taxon>Neoptera</taxon>
        <taxon>Polyneoptera</taxon>
        <taxon>Dictyoptera</taxon>
        <taxon>Blattodea</taxon>
        <taxon>Blattoidea</taxon>
        <taxon>Termitoidae</taxon>
        <taxon>Termopsidae</taxon>
        <taxon>Zootermopsis</taxon>
    </lineage>
</organism>
<dbReference type="Pfam" id="PF02181">
    <property type="entry name" value="FH2"/>
    <property type="match status" value="1"/>
</dbReference>
<dbReference type="InterPro" id="IPR041387">
    <property type="entry name" value="FHOD1_GBD_N"/>
</dbReference>
<evidence type="ECO:0008006" key="7">
    <source>
        <dbReference type="Google" id="ProtNLM"/>
    </source>
</evidence>
<reference evidence="5 6" key="1">
    <citation type="journal article" date="2014" name="Nat. Commun.">
        <title>Molecular traces of alternative social organization in a termite genome.</title>
        <authorList>
            <person name="Terrapon N."/>
            <person name="Li C."/>
            <person name="Robertson H.M."/>
            <person name="Ji L."/>
            <person name="Meng X."/>
            <person name="Booth W."/>
            <person name="Chen Z."/>
            <person name="Childers C.P."/>
            <person name="Glastad K.M."/>
            <person name="Gokhale K."/>
            <person name="Gowin J."/>
            <person name="Gronenberg W."/>
            <person name="Hermansen R.A."/>
            <person name="Hu H."/>
            <person name="Hunt B.G."/>
            <person name="Huylmans A.K."/>
            <person name="Khalil S.M."/>
            <person name="Mitchell R.D."/>
            <person name="Munoz-Torres M.C."/>
            <person name="Mustard J.A."/>
            <person name="Pan H."/>
            <person name="Reese J.T."/>
            <person name="Scharf M.E."/>
            <person name="Sun F."/>
            <person name="Vogel H."/>
            <person name="Xiao J."/>
            <person name="Yang W."/>
            <person name="Yang Z."/>
            <person name="Yang Z."/>
            <person name="Zhou J."/>
            <person name="Zhu J."/>
            <person name="Brent C.S."/>
            <person name="Elsik C.G."/>
            <person name="Goodisman M.A."/>
            <person name="Liberles D.A."/>
            <person name="Roe R.M."/>
            <person name="Vargo E.L."/>
            <person name="Vilcinskas A."/>
            <person name="Wang J."/>
            <person name="Bornberg-Bauer E."/>
            <person name="Korb J."/>
            <person name="Zhang G."/>
            <person name="Liebig J."/>
        </authorList>
    </citation>
    <scope>NUCLEOTIDE SEQUENCE [LARGE SCALE GENOMIC DNA]</scope>
    <source>
        <tissue evidence="5">Whole organism</tissue>
    </source>
</reference>
<dbReference type="GO" id="GO:0051015">
    <property type="term" value="F:actin filament binding"/>
    <property type="evidence" value="ECO:0007669"/>
    <property type="project" value="TreeGrafter"/>
</dbReference>
<dbReference type="Proteomes" id="UP000027135">
    <property type="component" value="Unassembled WGS sequence"/>
</dbReference>
<dbReference type="GO" id="GO:0005737">
    <property type="term" value="C:cytoplasm"/>
    <property type="evidence" value="ECO:0007669"/>
    <property type="project" value="TreeGrafter"/>
</dbReference>
<feature type="region of interest" description="Disordered" evidence="2">
    <location>
        <begin position="746"/>
        <end position="765"/>
    </location>
</feature>
<feature type="region of interest" description="Disordered" evidence="2">
    <location>
        <begin position="686"/>
        <end position="707"/>
    </location>
</feature>
<proteinExistence type="predicted"/>
<feature type="domain" description="FH2" evidence="4">
    <location>
        <begin position="887"/>
        <end position="1280"/>
    </location>
</feature>
<keyword evidence="1" id="KW-0009">Actin-binding</keyword>
<dbReference type="InterPro" id="IPR014768">
    <property type="entry name" value="GBD/FH3_dom"/>
</dbReference>
<dbReference type="SUPFAM" id="SSF101447">
    <property type="entry name" value="Formin homology 2 domain (FH2 domain)"/>
    <property type="match status" value="1"/>
</dbReference>
<evidence type="ECO:0000256" key="2">
    <source>
        <dbReference type="SAM" id="MobiDB-lite"/>
    </source>
</evidence>
<dbReference type="Gene3D" id="1.20.58.2220">
    <property type="entry name" value="Formin, FH2 domain"/>
    <property type="match status" value="1"/>
</dbReference>
<name>A0A067QLC1_ZOONE</name>
<dbReference type="FunFam" id="1.25.10.10:FF:000056">
    <property type="entry name" value="FH1/FH2 domain-containing protein 3 isoform X1"/>
    <property type="match status" value="1"/>
</dbReference>
<dbReference type="InterPro" id="IPR011989">
    <property type="entry name" value="ARM-like"/>
</dbReference>
<gene>
    <name evidence="5" type="ORF">L798_00972</name>
</gene>
<sequence length="1291" mass="145433">MAALTCRVQYLNDIDPFAYTTNFPEPPRPPVHTFSATLPLINQLAAVHRLLRAPHRLDDTALQLYRDGDYGSYLDLEASISEQQEEFDGFQTNRKNSIVLRTQLSVRVHTIIEKLLNSEGRELRRALFSLKQIFQEDKDLVHEFVQNDGLACLIKVGSEADQNYQNYILRALGQVMLYVDGMNGVMEHNETVQWLYSLIASKFRLVVKTALKLLLVFIEYVETNCLLLIKAVNAVDTAHGLLPWSNIVKLLKDYDAADTELLIYAMTLVNKTLNGIPDQDTYYDQVDALEEQGIEGTIQRYMSKQGTDLDLLRQFQIYEAVLHHEDGEEKGTPLKQLDETVRKTLRNRKSLTESMTAERRKSRRHSTGTSPMASSLGGSVQMNNSSLQTSTVADDDESESSSSRSSPGPELSGSYKEGKETVGTLAFIKEKKNHELATVRVLFLFLVCVMAVSQEIHTSYSSPDIIRMVKSRRMRSVMHVNQKKPVQNYGDKTEDCVKYKYFLQINCRTEQNKTLISLQPACWLFSFIINCCVLLPMILVGDAGVTPALRRRRERAERQRSFIREQQETAATLKATLGSPDEGVVDGIFILTSAKTSNLTIKNSFSENQRLCKRLGNGTSDNGDSRSSNKLQQLNCIPSRKDLTPLMNAVNKLQDATSGPETPEGNGFLKKPWVLSMMYGKNSAEEEGEDALVTGENEQDDSATTSERKKILQLKRENTVKDLTQKLSGDMTGLISKAMEGLAKSKSKQDVVKSPTNENVPKVTEVKKSETELHWEELVHSMKRPLSLCDLDFTDLRSDDEVDILSPANISNGGPPPPPPVPVAPGMPSTRGGTAPPPPPPATRFGTVAPPPMPPSVISPTVFGVSLRSQRSSLNSISSPDESKTLTLTPVKKTKKTVKLFWKEVRDDPIILAKLQRTGMIWDELNPVNVDTQKLEHLFESRAKDLITKKQQEMNKNKEIIVLDHKRSNAINIGMTKLPPPRSIKTAILKMDSTVMNREGIEKLLTMLPTEEERSKIQEAQVANPDMPLGSAEQFLLTLASISELPARLKLWAFKLDFENSEKEIAEPLMDLKQGMETLKTNKTFRGILSTLLSIGIFLNGNEVKGFQVEYLAKVPEVKDTVHKHSLLHHLCHMVMEKFPESTDLYSEIGAVTRASKVDFDELSSNILKMEQECKASWDHLKVIAKHDGSTMKAKMSDFLADCAERIIVLSIVHRRVMNRFHKFLLWLGIPLHRVADTKPNEFCRIVSEFSLEYRTTRERVLQQLEKKANHRERNKTRGKMITEVCLHDLN</sequence>
<dbReference type="Gene3D" id="1.25.10.10">
    <property type="entry name" value="Leucine-rich Repeat Variant"/>
    <property type="match status" value="1"/>
</dbReference>
<dbReference type="InterPro" id="IPR015425">
    <property type="entry name" value="FH2_Formin"/>
</dbReference>
<dbReference type="Pfam" id="PF18382">
    <property type="entry name" value="Formin_GBD_N"/>
    <property type="match status" value="1"/>
</dbReference>
<evidence type="ECO:0000256" key="1">
    <source>
        <dbReference type="ARBA" id="ARBA00023203"/>
    </source>
</evidence>
<dbReference type="InterPro" id="IPR016024">
    <property type="entry name" value="ARM-type_fold"/>
</dbReference>
<dbReference type="PANTHER" id="PTHR45920">
    <property type="entry name" value="FORMIN HOMOLOGY 2 DOMAIN CONTAINING, ISOFORM I"/>
    <property type="match status" value="1"/>
</dbReference>
<evidence type="ECO:0000259" key="4">
    <source>
        <dbReference type="PROSITE" id="PS51444"/>
    </source>
</evidence>
<feature type="compositionally biased region" description="Polar residues" evidence="2">
    <location>
        <begin position="367"/>
        <end position="392"/>
    </location>
</feature>
<evidence type="ECO:0000313" key="5">
    <source>
        <dbReference type="EMBL" id="KDR08793.1"/>
    </source>
</evidence>
<dbReference type="eggNOG" id="KOG1925">
    <property type="taxonomic scope" value="Eukaryota"/>
</dbReference>
<feature type="region of interest" description="Disordered" evidence="2">
    <location>
        <begin position="805"/>
        <end position="842"/>
    </location>
</feature>
<dbReference type="PROSITE" id="PS51232">
    <property type="entry name" value="GBD_FH3"/>
    <property type="match status" value="1"/>
</dbReference>
<accession>A0A067QLC1</accession>
<dbReference type="PROSITE" id="PS51444">
    <property type="entry name" value="FH2"/>
    <property type="match status" value="1"/>
</dbReference>
<feature type="compositionally biased region" description="Low complexity" evidence="2">
    <location>
        <begin position="400"/>
        <end position="414"/>
    </location>
</feature>
<dbReference type="GO" id="GO:0005856">
    <property type="term" value="C:cytoskeleton"/>
    <property type="evidence" value="ECO:0007669"/>
    <property type="project" value="TreeGrafter"/>
</dbReference>